<dbReference type="AlphaFoldDB" id="A0A366HX18"/>
<evidence type="ECO:0000313" key="2">
    <source>
        <dbReference type="Proteomes" id="UP000253426"/>
    </source>
</evidence>
<dbReference type="GO" id="GO:0008168">
    <property type="term" value="F:methyltransferase activity"/>
    <property type="evidence" value="ECO:0007669"/>
    <property type="project" value="UniProtKB-KW"/>
</dbReference>
<keyword evidence="2" id="KW-1185">Reference proteome</keyword>
<protein>
    <submittedName>
        <fullName evidence="1">Methyltransferase family protein</fullName>
    </submittedName>
</protein>
<sequence length="222" mass="25311">MATFISKLQTLVERRAPRLAVLWRCRHLIRHSSSYLLQTGYLRSLEKNLPVDAQGKPLAYLNYPILALLEERLKPDHRVLEFGSGFSTVFWSSRVKEVVAVEHEEQWLQRVKEMIPASSNVRILLVPLGDNYPRAASQAVGEFQIILIDGRMRVDCARHCLPRLASDGVILWDDSSRPRYQEGIAELEQKGFRKLRLQGLKPAGLGVDETTIFYRDGNCLGL</sequence>
<gene>
    <name evidence="1" type="ORF">DES53_101914</name>
</gene>
<keyword evidence="1" id="KW-0808">Transferase</keyword>
<dbReference type="OrthoDB" id="9793120at2"/>
<dbReference type="InterPro" id="IPR029063">
    <property type="entry name" value="SAM-dependent_MTases_sf"/>
</dbReference>
<dbReference type="Pfam" id="PF13578">
    <property type="entry name" value="Methyltransf_24"/>
    <property type="match status" value="1"/>
</dbReference>
<dbReference type="GO" id="GO:0032259">
    <property type="term" value="P:methylation"/>
    <property type="evidence" value="ECO:0007669"/>
    <property type="project" value="UniProtKB-KW"/>
</dbReference>
<comment type="caution">
    <text evidence="1">The sequence shown here is derived from an EMBL/GenBank/DDBJ whole genome shotgun (WGS) entry which is preliminary data.</text>
</comment>
<proteinExistence type="predicted"/>
<keyword evidence="1" id="KW-0489">Methyltransferase</keyword>
<reference evidence="1 2" key="1">
    <citation type="submission" date="2018-06" db="EMBL/GenBank/DDBJ databases">
        <title>Genomic Encyclopedia of Type Strains, Phase IV (KMG-IV): sequencing the most valuable type-strain genomes for metagenomic binning, comparative biology and taxonomic classification.</title>
        <authorList>
            <person name="Goeker M."/>
        </authorList>
    </citation>
    <scope>NUCLEOTIDE SEQUENCE [LARGE SCALE GENOMIC DNA]</scope>
    <source>
        <strain evidence="1 2">DSM 25532</strain>
    </source>
</reference>
<evidence type="ECO:0000313" key="1">
    <source>
        <dbReference type="EMBL" id="RBP48114.1"/>
    </source>
</evidence>
<dbReference type="SUPFAM" id="SSF53335">
    <property type="entry name" value="S-adenosyl-L-methionine-dependent methyltransferases"/>
    <property type="match status" value="1"/>
</dbReference>
<dbReference type="Gene3D" id="3.40.50.150">
    <property type="entry name" value="Vaccinia Virus protein VP39"/>
    <property type="match status" value="1"/>
</dbReference>
<dbReference type="RefSeq" id="WP_113956988.1">
    <property type="nucleotide sequence ID" value="NZ_QNRR01000001.1"/>
</dbReference>
<dbReference type="Proteomes" id="UP000253426">
    <property type="component" value="Unassembled WGS sequence"/>
</dbReference>
<dbReference type="EMBL" id="QNRR01000001">
    <property type="protein sequence ID" value="RBP48114.1"/>
    <property type="molecule type" value="Genomic_DNA"/>
</dbReference>
<accession>A0A366HX18</accession>
<organism evidence="1 2">
    <name type="scientific">Roseimicrobium gellanilyticum</name>
    <dbReference type="NCBI Taxonomy" id="748857"/>
    <lineage>
        <taxon>Bacteria</taxon>
        <taxon>Pseudomonadati</taxon>
        <taxon>Verrucomicrobiota</taxon>
        <taxon>Verrucomicrobiia</taxon>
        <taxon>Verrucomicrobiales</taxon>
        <taxon>Verrucomicrobiaceae</taxon>
        <taxon>Roseimicrobium</taxon>
    </lineage>
</organism>
<name>A0A366HX18_9BACT</name>